<proteinExistence type="predicted"/>
<evidence type="ECO:0000313" key="2">
    <source>
        <dbReference type="EMBL" id="MBC2602217.1"/>
    </source>
</evidence>
<gene>
    <name evidence="2" type="ORF">H5P30_10550</name>
</gene>
<evidence type="ECO:0000256" key="1">
    <source>
        <dbReference type="SAM" id="MobiDB-lite"/>
    </source>
</evidence>
<accession>A0A7X1AYC2</accession>
<dbReference type="RefSeq" id="WP_185692912.1">
    <property type="nucleotide sequence ID" value="NZ_JACHVA010000082.1"/>
</dbReference>
<dbReference type="AlphaFoldDB" id="A0A7X1AYC2"/>
<organism evidence="2 3">
    <name type="scientific">Puniceicoccus vermicola</name>
    <dbReference type="NCBI Taxonomy" id="388746"/>
    <lineage>
        <taxon>Bacteria</taxon>
        <taxon>Pseudomonadati</taxon>
        <taxon>Verrucomicrobiota</taxon>
        <taxon>Opitutia</taxon>
        <taxon>Puniceicoccales</taxon>
        <taxon>Puniceicoccaceae</taxon>
        <taxon>Puniceicoccus</taxon>
    </lineage>
</organism>
<evidence type="ECO:0000313" key="3">
    <source>
        <dbReference type="Proteomes" id="UP000525652"/>
    </source>
</evidence>
<dbReference type="Proteomes" id="UP000525652">
    <property type="component" value="Unassembled WGS sequence"/>
</dbReference>
<reference evidence="2 3" key="1">
    <citation type="submission" date="2020-07" db="EMBL/GenBank/DDBJ databases">
        <authorList>
            <person name="Feng X."/>
        </authorList>
    </citation>
    <scope>NUCLEOTIDE SEQUENCE [LARGE SCALE GENOMIC DNA]</scope>
    <source>
        <strain evidence="2 3">JCM14086</strain>
    </source>
</reference>
<keyword evidence="3" id="KW-1185">Reference proteome</keyword>
<name>A0A7X1AYC2_9BACT</name>
<sequence length="55" mass="5686">MTSGSAAPEAGSSFKDPDPSTVNEAAEIVVDTPESQAIDSRKVGGDQVLGPVWKR</sequence>
<feature type="region of interest" description="Disordered" evidence="1">
    <location>
        <begin position="1"/>
        <end position="55"/>
    </location>
</feature>
<comment type="caution">
    <text evidence="2">The sequence shown here is derived from an EMBL/GenBank/DDBJ whole genome shotgun (WGS) entry which is preliminary data.</text>
</comment>
<dbReference type="EMBL" id="JACHVA010000082">
    <property type="protein sequence ID" value="MBC2602217.1"/>
    <property type="molecule type" value="Genomic_DNA"/>
</dbReference>
<protein>
    <submittedName>
        <fullName evidence="2">Uncharacterized protein</fullName>
    </submittedName>
</protein>